<feature type="transmembrane region" description="Helical" evidence="2">
    <location>
        <begin position="163"/>
        <end position="182"/>
    </location>
</feature>
<feature type="region of interest" description="Disordered" evidence="1">
    <location>
        <begin position="191"/>
        <end position="227"/>
    </location>
</feature>
<evidence type="ECO:0000259" key="3">
    <source>
        <dbReference type="PROSITE" id="PS50930"/>
    </source>
</evidence>
<proteinExistence type="predicted"/>
<evidence type="ECO:0000313" key="5">
    <source>
        <dbReference type="Proteomes" id="UP000663637"/>
    </source>
</evidence>
<evidence type="ECO:0000256" key="1">
    <source>
        <dbReference type="SAM" id="MobiDB-lite"/>
    </source>
</evidence>
<evidence type="ECO:0000313" key="4">
    <source>
        <dbReference type="EMBL" id="QSB44965.1"/>
    </source>
</evidence>
<evidence type="ECO:0000256" key="2">
    <source>
        <dbReference type="SAM" id="Phobius"/>
    </source>
</evidence>
<dbReference type="Pfam" id="PF04397">
    <property type="entry name" value="LytTR"/>
    <property type="match status" value="1"/>
</dbReference>
<protein>
    <submittedName>
        <fullName evidence="4">LytTR family transcriptional regulator DNA-binding domain-containing protein</fullName>
    </submittedName>
</protein>
<dbReference type="GO" id="GO:0003677">
    <property type="term" value="F:DNA binding"/>
    <property type="evidence" value="ECO:0007669"/>
    <property type="project" value="UniProtKB-KW"/>
</dbReference>
<feature type="transmembrane region" description="Helical" evidence="2">
    <location>
        <begin position="93"/>
        <end position="111"/>
    </location>
</feature>
<accession>A0ABX7KEB3</accession>
<feature type="transmembrane region" description="Helical" evidence="2">
    <location>
        <begin position="66"/>
        <end position="87"/>
    </location>
</feature>
<organism evidence="4 5">
    <name type="scientific">Tsuneonella flava</name>
    <dbReference type="NCBI Taxonomy" id="2055955"/>
    <lineage>
        <taxon>Bacteria</taxon>
        <taxon>Pseudomonadati</taxon>
        <taxon>Pseudomonadota</taxon>
        <taxon>Alphaproteobacteria</taxon>
        <taxon>Sphingomonadales</taxon>
        <taxon>Erythrobacteraceae</taxon>
        <taxon>Tsuneonella</taxon>
    </lineage>
</organism>
<keyword evidence="5" id="KW-1185">Reference proteome</keyword>
<dbReference type="Gene3D" id="2.40.50.1020">
    <property type="entry name" value="LytTr DNA-binding domain"/>
    <property type="match status" value="1"/>
</dbReference>
<dbReference type="SMART" id="SM00850">
    <property type="entry name" value="LytTR"/>
    <property type="match status" value="1"/>
</dbReference>
<gene>
    <name evidence="4" type="ORF">IDJ81_01985</name>
</gene>
<dbReference type="InterPro" id="IPR007492">
    <property type="entry name" value="LytTR_DNA-bd_dom"/>
</dbReference>
<feature type="transmembrane region" description="Helical" evidence="2">
    <location>
        <begin position="123"/>
        <end position="151"/>
    </location>
</feature>
<dbReference type="Proteomes" id="UP000663637">
    <property type="component" value="Chromosome"/>
</dbReference>
<reference evidence="4 5" key="1">
    <citation type="submission" date="2020-09" db="EMBL/GenBank/DDBJ databases">
        <title>Complete genome sequence of altererythrobacter flavus SS-21NJ, isolated from Dongying oil sludge in Shandong province.</title>
        <authorList>
            <person name="Sun S."/>
            <person name="Zhang Z."/>
        </authorList>
    </citation>
    <scope>NUCLEOTIDE SEQUENCE [LARGE SCALE GENOMIC DNA]</scope>
    <source>
        <strain evidence="4 5">SS-21NJ</strain>
    </source>
</reference>
<name>A0ABX7KEB3_9SPHN</name>
<keyword evidence="2" id="KW-0472">Membrane</keyword>
<keyword evidence="4" id="KW-0238">DNA-binding</keyword>
<feature type="domain" description="HTH LytTR-type" evidence="3">
    <location>
        <begin position="239"/>
        <end position="327"/>
    </location>
</feature>
<keyword evidence="2" id="KW-1133">Transmembrane helix</keyword>
<dbReference type="EMBL" id="CP061510">
    <property type="protein sequence ID" value="QSB44965.1"/>
    <property type="molecule type" value="Genomic_DNA"/>
</dbReference>
<keyword evidence="2" id="KW-0812">Transmembrane</keyword>
<dbReference type="PROSITE" id="PS50930">
    <property type="entry name" value="HTH_LYTTR"/>
    <property type="match status" value="1"/>
</dbReference>
<sequence length="327" mass="35438">MSWQFLRASDGFDGTGNATRPLAGNRDCTNATRISQAGLPRRRLYISRSMNGAGIQLTKGKLAREIALMAVAALAMALLAPFGMDAMPFGTRLFVWLVFAIGGYLCFRPVVAGGIALSERTGLPLWLGLALATMLASFPTTLIVAGTLYGWQLGEMRLGRLAVLYSNVVLVGGIVTALQVLLRRNRRVAGESASPTHADHNKQPDATVPSATSPAREEAPSPDPARLVFDKLPPALGEDVLYLENEDHYLRVHTDRGDALILMRMGDATEALRGIDGARVHRGWWVARRAVSGATREGRAIRLQLVDGREVPVARSMVEELRAAGWF</sequence>